<dbReference type="SUPFAM" id="SSF103473">
    <property type="entry name" value="MFS general substrate transporter"/>
    <property type="match status" value="1"/>
</dbReference>
<dbReference type="Gene3D" id="1.20.1250.20">
    <property type="entry name" value="MFS general substrate transporter like domains"/>
    <property type="match status" value="1"/>
</dbReference>
<comment type="subcellular location">
    <subcellularLocation>
        <location evidence="1">Cell membrane</location>
        <topology evidence="1">Multi-pass membrane protein</topology>
    </subcellularLocation>
</comment>
<feature type="transmembrane region" description="Helical" evidence="6">
    <location>
        <begin position="296"/>
        <end position="316"/>
    </location>
</feature>
<dbReference type="EMBL" id="BSQG01000004">
    <property type="protein sequence ID" value="GLU48686.1"/>
    <property type="molecule type" value="Genomic_DNA"/>
</dbReference>
<protein>
    <submittedName>
        <fullName evidence="8">MFS transporter</fullName>
    </submittedName>
</protein>
<dbReference type="GO" id="GO:0022857">
    <property type="term" value="F:transmembrane transporter activity"/>
    <property type="evidence" value="ECO:0007669"/>
    <property type="project" value="InterPro"/>
</dbReference>
<evidence type="ECO:0000313" key="9">
    <source>
        <dbReference type="Proteomes" id="UP001165092"/>
    </source>
</evidence>
<evidence type="ECO:0000256" key="2">
    <source>
        <dbReference type="ARBA" id="ARBA00022475"/>
    </source>
</evidence>
<dbReference type="Proteomes" id="UP001165092">
    <property type="component" value="Unassembled WGS sequence"/>
</dbReference>
<gene>
    <name evidence="8" type="ORF">Nans01_30370</name>
</gene>
<feature type="transmembrane region" description="Helical" evidence="6">
    <location>
        <begin position="183"/>
        <end position="202"/>
    </location>
</feature>
<feature type="transmembrane region" description="Helical" evidence="6">
    <location>
        <begin position="245"/>
        <end position="266"/>
    </location>
</feature>
<feature type="transmembrane region" description="Helical" evidence="6">
    <location>
        <begin position="68"/>
        <end position="95"/>
    </location>
</feature>
<dbReference type="PROSITE" id="PS50850">
    <property type="entry name" value="MFS"/>
    <property type="match status" value="1"/>
</dbReference>
<dbReference type="InterPro" id="IPR036259">
    <property type="entry name" value="MFS_trans_sf"/>
</dbReference>
<reference evidence="8" key="1">
    <citation type="submission" date="2023-02" db="EMBL/GenBank/DDBJ databases">
        <title>Nocardiopsis ansamitocini NBRC 112285.</title>
        <authorList>
            <person name="Ichikawa N."/>
            <person name="Sato H."/>
            <person name="Tonouchi N."/>
        </authorList>
    </citation>
    <scope>NUCLEOTIDE SEQUENCE</scope>
    <source>
        <strain evidence="8">NBRC 112285</strain>
    </source>
</reference>
<dbReference type="GO" id="GO:0005886">
    <property type="term" value="C:plasma membrane"/>
    <property type="evidence" value="ECO:0007669"/>
    <property type="project" value="UniProtKB-SubCell"/>
</dbReference>
<dbReference type="PANTHER" id="PTHR23513:SF6">
    <property type="entry name" value="MAJOR FACILITATOR SUPERFAMILY ASSOCIATED DOMAIN-CONTAINING PROTEIN"/>
    <property type="match status" value="1"/>
</dbReference>
<comment type="caution">
    <text evidence="8">The sequence shown here is derived from an EMBL/GenBank/DDBJ whole genome shotgun (WGS) entry which is preliminary data.</text>
</comment>
<evidence type="ECO:0000259" key="7">
    <source>
        <dbReference type="PROSITE" id="PS50850"/>
    </source>
</evidence>
<dbReference type="CDD" id="cd06173">
    <property type="entry name" value="MFS_MefA_like"/>
    <property type="match status" value="1"/>
</dbReference>
<name>A0A9W6P7R6_9ACTN</name>
<accession>A0A9W6P7R6</accession>
<keyword evidence="5 6" id="KW-0472">Membrane</keyword>
<evidence type="ECO:0000256" key="6">
    <source>
        <dbReference type="SAM" id="Phobius"/>
    </source>
</evidence>
<dbReference type="InterPro" id="IPR011701">
    <property type="entry name" value="MFS"/>
</dbReference>
<feature type="transmembrane region" description="Helical" evidence="6">
    <location>
        <begin position="126"/>
        <end position="147"/>
    </location>
</feature>
<dbReference type="AlphaFoldDB" id="A0A9W6P7R6"/>
<evidence type="ECO:0000256" key="5">
    <source>
        <dbReference type="ARBA" id="ARBA00023136"/>
    </source>
</evidence>
<feature type="transmembrane region" description="Helical" evidence="6">
    <location>
        <begin position="209"/>
        <end position="233"/>
    </location>
</feature>
<proteinExistence type="predicted"/>
<feature type="transmembrane region" description="Helical" evidence="6">
    <location>
        <begin position="363"/>
        <end position="384"/>
    </location>
</feature>
<keyword evidence="9" id="KW-1185">Reference proteome</keyword>
<sequence>MVVSGLGDGIRTTALAVFAAALTRDPVQVAMVTLAGKLPWACVGPFAGVLVDRVDRWRALWICDVVRVAVLVVFVALMLAGQVGVVVLAIAAFSLSSVQTMSNNLSQAVVPDVADKETLDTANSRILGGQFVTVEFVGAPLGTALFVLSEPTPFVVDALSFVVSAVLVFSLRTVGGDPARSCVPLTPAVLWSEMVFGVRWLWRHQTLRTLCLLGGVLNFAVVGVLGIAVLYALEVLRISQTGYGLLLAFIAVGGLVGLLVAPGLVAAVGRGRALKAVLLMCPVAFLVGGVTTDAVVAATALAFVGVGISVFNVVTATIRQTVIPAALFGRVNGAYRFVGNGLSPLGALAGGLVADGFGLRAPFFVGAFLLLTAVFVVSFGWPGLLSSVREARRDGG</sequence>
<evidence type="ECO:0000256" key="3">
    <source>
        <dbReference type="ARBA" id="ARBA00022692"/>
    </source>
</evidence>
<keyword evidence="4 6" id="KW-1133">Transmembrane helix</keyword>
<feature type="transmembrane region" description="Helical" evidence="6">
    <location>
        <begin position="154"/>
        <end position="171"/>
    </location>
</feature>
<keyword evidence="3 6" id="KW-0812">Transmembrane</keyword>
<keyword evidence="2" id="KW-1003">Cell membrane</keyword>
<feature type="domain" description="Major facilitator superfamily (MFS) profile" evidence="7">
    <location>
        <begin position="207"/>
        <end position="396"/>
    </location>
</feature>
<organism evidence="8 9">
    <name type="scientific">Nocardiopsis ansamitocini</name>
    <dbReference type="NCBI Taxonomy" id="1670832"/>
    <lineage>
        <taxon>Bacteria</taxon>
        <taxon>Bacillati</taxon>
        <taxon>Actinomycetota</taxon>
        <taxon>Actinomycetes</taxon>
        <taxon>Streptosporangiales</taxon>
        <taxon>Nocardiopsidaceae</taxon>
        <taxon>Nocardiopsis</taxon>
    </lineage>
</organism>
<evidence type="ECO:0000256" key="1">
    <source>
        <dbReference type="ARBA" id="ARBA00004651"/>
    </source>
</evidence>
<dbReference type="InterPro" id="IPR020846">
    <property type="entry name" value="MFS_dom"/>
</dbReference>
<dbReference type="Pfam" id="PF07690">
    <property type="entry name" value="MFS_1"/>
    <property type="match status" value="1"/>
</dbReference>
<feature type="transmembrane region" description="Helical" evidence="6">
    <location>
        <begin position="273"/>
        <end position="290"/>
    </location>
</feature>
<feature type="transmembrane region" description="Helical" evidence="6">
    <location>
        <begin position="337"/>
        <end position="357"/>
    </location>
</feature>
<dbReference type="PANTHER" id="PTHR23513">
    <property type="entry name" value="INTEGRAL MEMBRANE EFFLUX PROTEIN-RELATED"/>
    <property type="match status" value="1"/>
</dbReference>
<evidence type="ECO:0000313" key="8">
    <source>
        <dbReference type="EMBL" id="GLU48686.1"/>
    </source>
</evidence>
<evidence type="ECO:0000256" key="4">
    <source>
        <dbReference type="ARBA" id="ARBA00022989"/>
    </source>
</evidence>